<evidence type="ECO:0000313" key="2">
    <source>
        <dbReference type="Proteomes" id="UP000192796"/>
    </source>
</evidence>
<gene>
    <name evidence="1" type="ORF">A3860_19365</name>
</gene>
<name>A0A1V9G2W6_9BACT</name>
<sequence length="242" mass="27894">MIVGMVAGNESHSQLSLSAWATTNNQIAISHKVIYQLEASFRSDTKREYLQTFLLRTGAFVQLNSQWSLGAGYCLTDNRRTISGVTGYAAEHQALEQVWFTHPVYFGSGPQHHKTIMRHRLRLENRFLPQMVAENDHLTRTGSSFSNRLRYQLREQIPLVRTQADFTKGMYLLLQNEFFFNISGQQYVNGKLFDQNRSLMATGYRFNRALDLELSYMLRTIKDAGNGWSHENLVQVTAFTRL</sequence>
<keyword evidence="2" id="KW-1185">Reference proteome</keyword>
<dbReference type="EMBL" id="LVYD01000041">
    <property type="protein sequence ID" value="OQP64912.1"/>
    <property type="molecule type" value="Genomic_DNA"/>
</dbReference>
<dbReference type="AlphaFoldDB" id="A0A1V9G2W6"/>
<evidence type="ECO:0008006" key="3">
    <source>
        <dbReference type="Google" id="ProtNLM"/>
    </source>
</evidence>
<dbReference type="Proteomes" id="UP000192796">
    <property type="component" value="Unassembled WGS sequence"/>
</dbReference>
<organism evidence="1 2">
    <name type="scientific">Niastella vici</name>
    <dbReference type="NCBI Taxonomy" id="1703345"/>
    <lineage>
        <taxon>Bacteria</taxon>
        <taxon>Pseudomonadati</taxon>
        <taxon>Bacteroidota</taxon>
        <taxon>Chitinophagia</taxon>
        <taxon>Chitinophagales</taxon>
        <taxon>Chitinophagaceae</taxon>
        <taxon>Niastella</taxon>
    </lineage>
</organism>
<dbReference type="RefSeq" id="WP_158085204.1">
    <property type="nucleotide sequence ID" value="NZ_LVYD01000041.1"/>
</dbReference>
<protein>
    <recommendedName>
        <fullName evidence="3">DUF2490 domain-containing protein</fullName>
    </recommendedName>
</protein>
<comment type="caution">
    <text evidence="1">The sequence shown here is derived from an EMBL/GenBank/DDBJ whole genome shotgun (WGS) entry which is preliminary data.</text>
</comment>
<dbReference type="STRING" id="1703345.A3860_19365"/>
<evidence type="ECO:0000313" key="1">
    <source>
        <dbReference type="EMBL" id="OQP64912.1"/>
    </source>
</evidence>
<dbReference type="OrthoDB" id="1118734at2"/>
<reference evidence="1 2" key="1">
    <citation type="submission" date="2016-03" db="EMBL/GenBank/DDBJ databases">
        <title>Niastella vici sp. nov., isolated from farmland soil.</title>
        <authorList>
            <person name="Chen L."/>
            <person name="Wang D."/>
            <person name="Yang S."/>
            <person name="Wang G."/>
        </authorList>
    </citation>
    <scope>NUCLEOTIDE SEQUENCE [LARGE SCALE GENOMIC DNA]</scope>
    <source>
        <strain evidence="1 2">DJ57</strain>
    </source>
</reference>
<proteinExistence type="predicted"/>
<dbReference type="InterPro" id="IPR019619">
    <property type="entry name" value="DUF2490"/>
</dbReference>
<dbReference type="Pfam" id="PF10677">
    <property type="entry name" value="DUF2490"/>
    <property type="match status" value="1"/>
</dbReference>
<accession>A0A1V9G2W6</accession>